<dbReference type="NCBIfam" id="NF012229">
    <property type="entry name" value="bla_class_B_core"/>
    <property type="match status" value="1"/>
</dbReference>
<evidence type="ECO:0000256" key="6">
    <source>
        <dbReference type="ARBA" id="ARBA00012865"/>
    </source>
</evidence>
<dbReference type="InterPro" id="IPR001279">
    <property type="entry name" value="Metallo-B-lactamas"/>
</dbReference>
<keyword evidence="16" id="KW-1185">Reference proteome</keyword>
<dbReference type="InterPro" id="IPR036866">
    <property type="entry name" value="RibonucZ/Hydroxyglut_hydro"/>
</dbReference>
<evidence type="ECO:0000256" key="7">
    <source>
        <dbReference type="ARBA" id="ARBA00022723"/>
    </source>
</evidence>
<dbReference type="InterPro" id="IPR050855">
    <property type="entry name" value="NDM-1-like"/>
</dbReference>
<evidence type="ECO:0000256" key="12">
    <source>
        <dbReference type="ARBA" id="ARBA00023251"/>
    </source>
</evidence>
<organism evidence="15 16">
    <name type="scientific">Spirosoma soli</name>
    <dbReference type="NCBI Taxonomy" id="1770529"/>
    <lineage>
        <taxon>Bacteria</taxon>
        <taxon>Pseudomonadati</taxon>
        <taxon>Bacteroidota</taxon>
        <taxon>Cytophagia</taxon>
        <taxon>Cytophagales</taxon>
        <taxon>Cytophagaceae</taxon>
        <taxon>Spirosoma</taxon>
    </lineage>
</organism>
<keyword evidence="10 15" id="KW-0378">Hydrolase</keyword>
<sequence length="252" mass="27716">MKYLCLLSMLWALAVGRHAYAQPFTISVEPLVPSVYVHTSYNLYGGQPFPSNGMIVETKKGVVLIDTPWDTAQTTQLIKWVSTYLKQRVVLAVVTHFHEDRLAGTEVLRRHGARVVSTRLTADLAKKEGFPVPDGILPNDTTLKVGGTSIETYFPGAGHAPDNIVVWLPKQKVLFGGCFIKSYEASSLGNLSDADLASWPAAMRRVHERYPKPAFVVPGHQSWKVTADAPTALPFGHPSLQHTVDMLERKGG</sequence>
<keyword evidence="8 13" id="KW-0732">Signal</keyword>
<dbReference type="PANTHER" id="PTHR42951">
    <property type="entry name" value="METALLO-BETA-LACTAMASE DOMAIN-CONTAINING"/>
    <property type="match status" value="1"/>
</dbReference>
<accession>A0ABW5LWL4</accession>
<evidence type="ECO:0000256" key="11">
    <source>
        <dbReference type="ARBA" id="ARBA00022833"/>
    </source>
</evidence>
<comment type="cofactor">
    <cofactor evidence="2">
        <name>Zn(2+)</name>
        <dbReference type="ChEBI" id="CHEBI:29105"/>
    </cofactor>
</comment>
<proteinExistence type="inferred from homology"/>
<protein>
    <recommendedName>
        <fullName evidence="6">beta-lactamase</fullName>
        <ecNumber evidence="6">3.5.2.6</ecNumber>
    </recommendedName>
</protein>
<dbReference type="PANTHER" id="PTHR42951:SF4">
    <property type="entry name" value="ACYL-COENZYME A THIOESTERASE MBLAC2"/>
    <property type="match status" value="1"/>
</dbReference>
<name>A0ABW5LWL4_9BACT</name>
<comment type="subunit">
    <text evidence="5">Monomer.</text>
</comment>
<evidence type="ECO:0000259" key="14">
    <source>
        <dbReference type="SMART" id="SM00849"/>
    </source>
</evidence>
<feature type="chain" id="PRO_5045143999" description="beta-lactamase" evidence="13">
    <location>
        <begin position="22"/>
        <end position="252"/>
    </location>
</feature>
<dbReference type="Proteomes" id="UP001597469">
    <property type="component" value="Unassembled WGS sequence"/>
</dbReference>
<dbReference type="PROSITE" id="PS00744">
    <property type="entry name" value="BETA_LACTAMASE_B_2"/>
    <property type="match status" value="1"/>
</dbReference>
<evidence type="ECO:0000256" key="3">
    <source>
        <dbReference type="ARBA" id="ARBA00004418"/>
    </source>
</evidence>
<keyword evidence="9" id="KW-0574">Periplasm</keyword>
<keyword evidence="12" id="KW-0046">Antibiotic resistance</keyword>
<reference evidence="16" key="1">
    <citation type="journal article" date="2019" name="Int. J. Syst. Evol. Microbiol.">
        <title>The Global Catalogue of Microorganisms (GCM) 10K type strain sequencing project: providing services to taxonomists for standard genome sequencing and annotation.</title>
        <authorList>
            <consortium name="The Broad Institute Genomics Platform"/>
            <consortium name="The Broad Institute Genome Sequencing Center for Infectious Disease"/>
            <person name="Wu L."/>
            <person name="Ma J."/>
        </authorList>
    </citation>
    <scope>NUCLEOTIDE SEQUENCE [LARGE SCALE GENOMIC DNA]</scope>
    <source>
        <strain evidence="16">KCTC 42805</strain>
    </source>
</reference>
<comment type="catalytic activity">
    <reaction evidence="1">
        <text>a beta-lactam + H2O = a substituted beta-amino acid</text>
        <dbReference type="Rhea" id="RHEA:20401"/>
        <dbReference type="ChEBI" id="CHEBI:15377"/>
        <dbReference type="ChEBI" id="CHEBI:35627"/>
        <dbReference type="ChEBI" id="CHEBI:140347"/>
        <dbReference type="EC" id="3.5.2.6"/>
    </reaction>
</comment>
<evidence type="ECO:0000256" key="1">
    <source>
        <dbReference type="ARBA" id="ARBA00001526"/>
    </source>
</evidence>
<dbReference type="EC" id="3.5.2.6" evidence="6"/>
<dbReference type="NCBIfam" id="NF033088">
    <property type="entry name" value="bla_subclass_B1"/>
    <property type="match status" value="1"/>
</dbReference>
<dbReference type="CDD" id="cd16304">
    <property type="entry name" value="BcII-like_MBL-B1"/>
    <property type="match status" value="1"/>
</dbReference>
<evidence type="ECO:0000313" key="16">
    <source>
        <dbReference type="Proteomes" id="UP001597469"/>
    </source>
</evidence>
<dbReference type="Gene3D" id="3.60.15.10">
    <property type="entry name" value="Ribonuclease Z/Hydroxyacylglutathione hydrolase-like"/>
    <property type="match status" value="1"/>
</dbReference>
<feature type="signal peptide" evidence="13">
    <location>
        <begin position="1"/>
        <end position="21"/>
    </location>
</feature>
<keyword evidence="11" id="KW-0862">Zinc</keyword>
<dbReference type="Pfam" id="PF00753">
    <property type="entry name" value="Lactamase_B"/>
    <property type="match status" value="1"/>
</dbReference>
<dbReference type="SUPFAM" id="SSF56281">
    <property type="entry name" value="Metallo-hydrolase/oxidoreductase"/>
    <property type="match status" value="1"/>
</dbReference>
<dbReference type="SMART" id="SM00849">
    <property type="entry name" value="Lactamase_B"/>
    <property type="match status" value="1"/>
</dbReference>
<evidence type="ECO:0000256" key="8">
    <source>
        <dbReference type="ARBA" id="ARBA00022729"/>
    </source>
</evidence>
<evidence type="ECO:0000256" key="5">
    <source>
        <dbReference type="ARBA" id="ARBA00011245"/>
    </source>
</evidence>
<feature type="domain" description="Metallo-beta-lactamase" evidence="14">
    <location>
        <begin position="50"/>
        <end position="220"/>
    </location>
</feature>
<dbReference type="InterPro" id="IPR047917">
    <property type="entry name" value="BcII-like_MBL-B1"/>
</dbReference>
<evidence type="ECO:0000256" key="2">
    <source>
        <dbReference type="ARBA" id="ARBA00001947"/>
    </source>
</evidence>
<dbReference type="InterPro" id="IPR058199">
    <property type="entry name" value="BlaB//VIM/IMP-1"/>
</dbReference>
<gene>
    <name evidence="15" type="primary">bla</name>
    <name evidence="15" type="ORF">ACFSUS_00950</name>
</gene>
<evidence type="ECO:0000256" key="4">
    <source>
        <dbReference type="ARBA" id="ARBA00005250"/>
    </source>
</evidence>
<dbReference type="EMBL" id="JBHULN010000001">
    <property type="protein sequence ID" value="MFD2569178.1"/>
    <property type="molecule type" value="Genomic_DNA"/>
</dbReference>
<comment type="subcellular location">
    <subcellularLocation>
        <location evidence="3">Periplasm</location>
    </subcellularLocation>
</comment>
<evidence type="ECO:0000313" key="15">
    <source>
        <dbReference type="EMBL" id="MFD2569178.1"/>
    </source>
</evidence>
<evidence type="ECO:0000256" key="9">
    <source>
        <dbReference type="ARBA" id="ARBA00022764"/>
    </source>
</evidence>
<dbReference type="RefSeq" id="WP_381517792.1">
    <property type="nucleotide sequence ID" value="NZ_JBHULN010000001.1"/>
</dbReference>
<dbReference type="GO" id="GO:0008800">
    <property type="term" value="F:beta-lactamase activity"/>
    <property type="evidence" value="ECO:0007669"/>
    <property type="project" value="UniProtKB-EC"/>
</dbReference>
<comment type="caution">
    <text evidence="15">The sequence shown here is derived from an EMBL/GenBank/DDBJ whole genome shotgun (WGS) entry which is preliminary data.</text>
</comment>
<evidence type="ECO:0000256" key="10">
    <source>
        <dbReference type="ARBA" id="ARBA00022801"/>
    </source>
</evidence>
<evidence type="ECO:0000256" key="13">
    <source>
        <dbReference type="SAM" id="SignalP"/>
    </source>
</evidence>
<comment type="similarity">
    <text evidence="4">Belongs to the metallo-beta-lactamase superfamily. Class-B beta-lactamase family.</text>
</comment>
<keyword evidence="7" id="KW-0479">Metal-binding</keyword>
<dbReference type="InterPro" id="IPR001018">
    <property type="entry name" value="Beta-lactamase_class-B_CS"/>
</dbReference>